<reference evidence="5 6" key="1">
    <citation type="submission" date="2022-03" db="EMBL/GenBank/DDBJ databases">
        <title>Metagenome-assembled genomes from swine fecal metagenomes.</title>
        <authorList>
            <person name="Holman D.B."/>
            <person name="Kommadath A."/>
        </authorList>
    </citation>
    <scope>NUCLEOTIDE SEQUENCE [LARGE SCALE GENOMIC DNA]</scope>
    <source>
        <strain evidence="5">SUG147</strain>
    </source>
</reference>
<evidence type="ECO:0000259" key="3">
    <source>
        <dbReference type="Pfam" id="PF01055"/>
    </source>
</evidence>
<feature type="domain" description="Glycosyl hydrolase family 31 C-terminal" evidence="4">
    <location>
        <begin position="495"/>
        <end position="573"/>
    </location>
</feature>
<comment type="similarity">
    <text evidence="1 2">Belongs to the glycosyl hydrolase 31 family.</text>
</comment>
<dbReference type="Proteomes" id="UP001139365">
    <property type="component" value="Unassembled WGS sequence"/>
</dbReference>
<evidence type="ECO:0000313" key="5">
    <source>
        <dbReference type="EMBL" id="MCI5756160.1"/>
    </source>
</evidence>
<evidence type="ECO:0000256" key="1">
    <source>
        <dbReference type="ARBA" id="ARBA00007806"/>
    </source>
</evidence>
<dbReference type="InterPro" id="IPR011013">
    <property type="entry name" value="Gal_mutarotase_sf_dom"/>
</dbReference>
<dbReference type="Gene3D" id="2.60.40.1760">
    <property type="entry name" value="glycosyl hydrolase (family 31)"/>
    <property type="match status" value="1"/>
</dbReference>
<dbReference type="CDD" id="cd14752">
    <property type="entry name" value="GH31_N"/>
    <property type="match status" value="1"/>
</dbReference>
<dbReference type="PANTHER" id="PTHR43863:SF2">
    <property type="entry name" value="MALTASE-GLUCOAMYLASE"/>
    <property type="match status" value="1"/>
</dbReference>
<dbReference type="InterPro" id="IPR051816">
    <property type="entry name" value="Glycosyl_Hydrolase_31"/>
</dbReference>
<dbReference type="PANTHER" id="PTHR43863">
    <property type="entry name" value="HYDROLASE, PUTATIVE (AFU_ORTHOLOGUE AFUA_1G03140)-RELATED"/>
    <property type="match status" value="1"/>
</dbReference>
<dbReference type="SUPFAM" id="SSF51445">
    <property type="entry name" value="(Trans)glycosidases"/>
    <property type="match status" value="1"/>
</dbReference>
<dbReference type="InterPro" id="IPR017853">
    <property type="entry name" value="GH"/>
</dbReference>
<dbReference type="GO" id="GO:0005975">
    <property type="term" value="P:carbohydrate metabolic process"/>
    <property type="evidence" value="ECO:0007669"/>
    <property type="project" value="InterPro"/>
</dbReference>
<evidence type="ECO:0000313" key="6">
    <source>
        <dbReference type="Proteomes" id="UP001139365"/>
    </source>
</evidence>
<dbReference type="InterPro" id="IPR013780">
    <property type="entry name" value="Glyco_hydro_b"/>
</dbReference>
<dbReference type="Pfam" id="PF01055">
    <property type="entry name" value="Glyco_hydro_31_2nd"/>
    <property type="match status" value="1"/>
</dbReference>
<dbReference type="Gene3D" id="2.60.40.1180">
    <property type="entry name" value="Golgi alpha-mannosidase II"/>
    <property type="match status" value="1"/>
</dbReference>
<organism evidence="5 6">
    <name type="scientific">Candidatus Colimorpha enterica</name>
    <dbReference type="NCBI Taxonomy" id="3083063"/>
    <lineage>
        <taxon>Bacteria</taxon>
        <taxon>Pseudomonadati</taxon>
        <taxon>Bacteroidota</taxon>
        <taxon>Bacteroidia</taxon>
        <taxon>Bacteroidales</taxon>
        <taxon>Candidatus Colimorpha</taxon>
    </lineage>
</organism>
<proteinExistence type="inferred from homology"/>
<feature type="domain" description="Glycoside hydrolase family 31 TIM barrel" evidence="3">
    <location>
        <begin position="194"/>
        <end position="487"/>
    </location>
</feature>
<evidence type="ECO:0000259" key="4">
    <source>
        <dbReference type="Pfam" id="PF21365"/>
    </source>
</evidence>
<keyword evidence="2" id="KW-0326">Glycosidase</keyword>
<dbReference type="CDD" id="cd06592">
    <property type="entry name" value="GH31_NET37"/>
    <property type="match status" value="1"/>
</dbReference>
<comment type="caution">
    <text evidence="5">The sequence shown here is derived from an EMBL/GenBank/DDBJ whole genome shotgun (WGS) entry which is preliminary data.</text>
</comment>
<dbReference type="Pfam" id="PF21365">
    <property type="entry name" value="Glyco_hydro_31_3rd"/>
    <property type="match status" value="1"/>
</dbReference>
<dbReference type="Gene3D" id="3.20.20.80">
    <property type="entry name" value="Glycosidases"/>
    <property type="match status" value="1"/>
</dbReference>
<gene>
    <name evidence="5" type="ORF">MR241_07695</name>
</gene>
<protein>
    <submittedName>
        <fullName evidence="5">Glycoside hydrolase</fullName>
    </submittedName>
</protein>
<keyword evidence="2 5" id="KW-0378">Hydrolase</keyword>
<evidence type="ECO:0000256" key="2">
    <source>
        <dbReference type="RuleBase" id="RU361185"/>
    </source>
</evidence>
<accession>A0AAE3FIP4</accession>
<sequence>MKTEIYKLTLGTPEKFVPSRFAPAQKVPVMEISAKDAPEIKFSVSRRGCRIVFPLSQTARIYGFGLQLKAFNHRGNKITCRVNADPRSASGDSHAPVPFFVTDEGWGMYVDTARNAVFQCGSELNTGSAANEPENGESRVMNSTGELYAARTSASSVMTIEIPVAEGADLYFFRGERIVDIVSAYNMLSGGGCMPPMWGLGNFYRCCGQFGEDQVLETAAQFRSLALPCDILGLEPGWQSRSYSCSYVWSERFPHHREMLKKLTGQGFHVNLWEHAFVNPASPVHDSLVPYSGDYLVWNGLVPDFSLDEASDIFAGYHKELCDEGITGFKLDECDGSDFTGGWSFPDCAAFPSGMDGEQYHHLFGTLYCRTIMKALGEKRTLSEVRNMGALAASYPFVLYSDLYDFGDFLTGTVNAGFSGLLWAPELRHAESSDELIRRLQLTAFSAQSLVNAWYLDKMPWLDINATDAVRKIFETRMRFLPYLYTAFCDYHKNGKPPVRALVCDYPDAADISDEYLFGDILVAPIAPGETGRTVKLPEGEWYGFFDGKRCSGGEHYTETAGVPLYVRAGTIIPVAEPVQCVSPDTVFDITLRAFGDCTDAVCRLADDGGLTDKAACRVITLRLGKGTVTAGRYRITGGAVLDTV</sequence>
<dbReference type="GO" id="GO:0030246">
    <property type="term" value="F:carbohydrate binding"/>
    <property type="evidence" value="ECO:0007669"/>
    <property type="project" value="InterPro"/>
</dbReference>
<dbReference type="GO" id="GO:0004553">
    <property type="term" value="F:hydrolase activity, hydrolyzing O-glycosyl compounds"/>
    <property type="evidence" value="ECO:0007669"/>
    <property type="project" value="InterPro"/>
</dbReference>
<dbReference type="SUPFAM" id="SSF74650">
    <property type="entry name" value="Galactose mutarotase-like"/>
    <property type="match status" value="1"/>
</dbReference>
<dbReference type="InterPro" id="IPR048395">
    <property type="entry name" value="Glyco_hydro_31_C"/>
</dbReference>
<dbReference type="EMBL" id="JALEMU010000124">
    <property type="protein sequence ID" value="MCI5756160.1"/>
    <property type="molecule type" value="Genomic_DNA"/>
</dbReference>
<dbReference type="SUPFAM" id="SSF51011">
    <property type="entry name" value="Glycosyl hydrolase domain"/>
    <property type="match status" value="1"/>
</dbReference>
<dbReference type="InterPro" id="IPR000322">
    <property type="entry name" value="Glyco_hydro_31_TIM"/>
</dbReference>
<name>A0AAE3FIP4_9BACT</name>
<dbReference type="AlphaFoldDB" id="A0AAE3FIP4"/>